<dbReference type="HOGENOM" id="CLU_033621_1_0_2"/>
<dbReference type="PROSITE" id="PS50928">
    <property type="entry name" value="ABC_TM1"/>
    <property type="match status" value="1"/>
</dbReference>
<sequence length="309" mass="33449">MNGWENRMEIKIYKRENRVRRYAESGITGVLGVCGIFSVLILALVFIFLITNSIPFFQSVGLTNFFTGTQWDPFGSEAMWGVLPLLSGTLLVSFVGAIIAIPIGLGCTIYLSELADSKIKKILKPAIEILAGVPSVIYGLFAALVLSNWIMELFDPLYRLNALNGAIILAIMMIPIQVSISEEALNAVPRNLREASYAMGATRWETIKGVIIPAALPGIIASIALAIGRAVGETMAVLMATGNASQFSFDILTSVRTMTAALAIDVPEAAIGSLQYQGLFAVGLLLFIITFVINLIADMVLSKYQETYK</sequence>
<evidence type="ECO:0000256" key="1">
    <source>
        <dbReference type="ARBA" id="ARBA00004141"/>
    </source>
</evidence>
<keyword evidence="5" id="KW-0813">Transport</keyword>
<dbReference type="CDD" id="cd06261">
    <property type="entry name" value="TM_PBP2"/>
    <property type="match status" value="1"/>
</dbReference>
<keyword evidence="3 5" id="KW-1133">Transmembrane helix</keyword>
<comment type="similarity">
    <text evidence="6">Belongs to the binding-protein-dependent transport system permease family. CysTW subfamily.</text>
</comment>
<feature type="transmembrane region" description="Helical" evidence="5">
    <location>
        <begin position="21"/>
        <end position="50"/>
    </location>
</feature>
<keyword evidence="6" id="KW-1003">Cell membrane</keyword>
<dbReference type="InParanoid" id="R9TBF0"/>
<dbReference type="Pfam" id="PF00528">
    <property type="entry name" value="BPD_transp_1"/>
    <property type="match status" value="1"/>
</dbReference>
<feature type="transmembrane region" description="Helical" evidence="5">
    <location>
        <begin position="78"/>
        <end position="105"/>
    </location>
</feature>
<keyword evidence="2 5" id="KW-0812">Transmembrane</keyword>
<feature type="transmembrane region" description="Helical" evidence="5">
    <location>
        <begin position="126"/>
        <end position="150"/>
    </location>
</feature>
<evidence type="ECO:0000256" key="3">
    <source>
        <dbReference type="ARBA" id="ARBA00022989"/>
    </source>
</evidence>
<evidence type="ECO:0000256" key="5">
    <source>
        <dbReference type="RuleBase" id="RU363032"/>
    </source>
</evidence>
<comment type="subcellular location">
    <subcellularLocation>
        <location evidence="5">Cell membrane</location>
        <topology evidence="5">Multi-pass membrane protein</topology>
    </subcellularLocation>
    <subcellularLocation>
        <location evidence="1">Membrane</location>
        <topology evidence="1">Multi-pass membrane protein</topology>
    </subcellularLocation>
</comment>
<proteinExistence type="inferred from homology"/>
<dbReference type="Proteomes" id="UP000014070">
    <property type="component" value="Chromosome"/>
</dbReference>
<dbReference type="FunCoup" id="R9TBF0">
    <property type="interactions" value="4"/>
</dbReference>
<comment type="function">
    <text evidence="6">Part of the binding-protein-dependent transport system for phosphate; probably responsible for the translocation of the substrate across the membrane.</text>
</comment>
<dbReference type="InterPro" id="IPR000515">
    <property type="entry name" value="MetI-like"/>
</dbReference>
<dbReference type="SUPFAM" id="SSF161098">
    <property type="entry name" value="MetI-like"/>
    <property type="match status" value="1"/>
</dbReference>
<dbReference type="EMBL" id="CP005934">
    <property type="protein sequence ID" value="AGN26753.1"/>
    <property type="molecule type" value="Genomic_DNA"/>
</dbReference>
<name>R9TBF0_METII</name>
<dbReference type="PANTHER" id="PTHR42727:SF1">
    <property type="entry name" value="PHOSPHATE TRANSPORT SYSTEM PERMEASE"/>
    <property type="match status" value="1"/>
</dbReference>
<feature type="transmembrane region" description="Helical" evidence="5">
    <location>
        <begin position="162"/>
        <end position="180"/>
    </location>
</feature>
<evidence type="ECO:0000313" key="9">
    <source>
        <dbReference type="Proteomes" id="UP000014070"/>
    </source>
</evidence>
<dbReference type="KEGG" id="mer:MMINT_14350"/>
<reference evidence="8 9" key="1">
    <citation type="journal article" date="2013" name="Genome Announc.">
        <title>Genome sequence of 'Candidatus Methanomassiliicoccus intestinalis' Issoire-Mx1, a third thermoplasmatales-related methanogenic archaeon from human feces.</title>
        <authorList>
            <person name="Borrel G."/>
            <person name="Harris H.M."/>
            <person name="Parisot N."/>
            <person name="Gaci N."/>
            <person name="Tottey W."/>
            <person name="Mihajlovski A."/>
            <person name="Deane J."/>
            <person name="Gribaldo S."/>
            <person name="Bardot O."/>
            <person name="Peyretaillade E."/>
            <person name="Peyret P."/>
            <person name="O'Toole P.W."/>
            <person name="Brugere J.F."/>
        </authorList>
    </citation>
    <scope>NUCLEOTIDE SEQUENCE [LARGE SCALE GENOMIC DNA]</scope>
    <source>
        <strain evidence="8 9">Issoire-Mx1</strain>
    </source>
</reference>
<feature type="transmembrane region" description="Helical" evidence="5">
    <location>
        <begin position="279"/>
        <end position="301"/>
    </location>
</feature>
<dbReference type="InterPro" id="IPR035906">
    <property type="entry name" value="MetI-like_sf"/>
</dbReference>
<dbReference type="PANTHER" id="PTHR42727">
    <property type="entry name" value="PHOSPHATE TRANSPORT SYSTEM PERMEASE PROTEIN"/>
    <property type="match status" value="1"/>
</dbReference>
<keyword evidence="4 5" id="KW-0472">Membrane</keyword>
<feature type="transmembrane region" description="Helical" evidence="5">
    <location>
        <begin position="209"/>
        <end position="231"/>
    </location>
</feature>
<dbReference type="InterPro" id="IPR011864">
    <property type="entry name" value="Phosphate_PstC"/>
</dbReference>
<dbReference type="AlphaFoldDB" id="R9TBF0"/>
<dbReference type="NCBIfam" id="TIGR02138">
    <property type="entry name" value="phosphate_pstC"/>
    <property type="match status" value="1"/>
</dbReference>
<evidence type="ECO:0000313" key="8">
    <source>
        <dbReference type="EMBL" id="AGN26753.1"/>
    </source>
</evidence>
<dbReference type="GO" id="GO:0005315">
    <property type="term" value="F:phosphate transmembrane transporter activity"/>
    <property type="evidence" value="ECO:0007669"/>
    <property type="project" value="InterPro"/>
</dbReference>
<dbReference type="GO" id="GO:0005886">
    <property type="term" value="C:plasma membrane"/>
    <property type="evidence" value="ECO:0007669"/>
    <property type="project" value="UniProtKB-SubCell"/>
</dbReference>
<accession>R9TBF0</accession>
<dbReference type="STRING" id="1295009.MMINT_14350"/>
<feature type="domain" description="ABC transmembrane type-1" evidence="7">
    <location>
        <begin position="86"/>
        <end position="297"/>
    </location>
</feature>
<keyword evidence="6" id="KW-0592">Phosphate transport</keyword>
<keyword evidence="9" id="KW-1185">Reference proteome</keyword>
<dbReference type="Gene3D" id="1.10.3720.10">
    <property type="entry name" value="MetI-like"/>
    <property type="match status" value="1"/>
</dbReference>
<evidence type="ECO:0000256" key="6">
    <source>
        <dbReference type="RuleBase" id="RU363054"/>
    </source>
</evidence>
<protein>
    <recommendedName>
        <fullName evidence="6">Phosphate transport system permease protein</fullName>
    </recommendedName>
</protein>
<dbReference type="GO" id="GO:0006817">
    <property type="term" value="P:phosphate ion transport"/>
    <property type="evidence" value="ECO:0007669"/>
    <property type="project" value="UniProtKB-KW"/>
</dbReference>
<evidence type="ECO:0000256" key="4">
    <source>
        <dbReference type="ARBA" id="ARBA00023136"/>
    </source>
</evidence>
<gene>
    <name evidence="8" type="ORF">MMINT_14350</name>
</gene>
<evidence type="ECO:0000256" key="2">
    <source>
        <dbReference type="ARBA" id="ARBA00022692"/>
    </source>
</evidence>
<organism evidence="8 9">
    <name type="scientific">Methanomassiliicoccus intestinalis (strain Issoire-Mx1)</name>
    <dbReference type="NCBI Taxonomy" id="1295009"/>
    <lineage>
        <taxon>Archaea</taxon>
        <taxon>Methanobacteriati</taxon>
        <taxon>Thermoplasmatota</taxon>
        <taxon>Thermoplasmata</taxon>
        <taxon>Methanomassiliicoccales</taxon>
        <taxon>Methanomassiliicoccaceae</taxon>
        <taxon>Methanomassiliicoccus</taxon>
    </lineage>
</organism>
<evidence type="ECO:0000259" key="7">
    <source>
        <dbReference type="PROSITE" id="PS50928"/>
    </source>
</evidence>